<feature type="region of interest" description="Disordered" evidence="1">
    <location>
        <begin position="70"/>
        <end position="89"/>
    </location>
</feature>
<dbReference type="GO" id="GO:0042790">
    <property type="term" value="P:nucleolar large rRNA transcription by RNA polymerase I"/>
    <property type="evidence" value="ECO:0007669"/>
    <property type="project" value="InterPro"/>
</dbReference>
<reference evidence="3" key="1">
    <citation type="submission" date="2015-10" db="EMBL/GenBank/DDBJ databases">
        <authorList>
            <person name="Devillers H."/>
        </authorList>
    </citation>
    <scope>NUCLEOTIDE SEQUENCE [LARGE SCALE GENOMIC DNA]</scope>
</reference>
<keyword evidence="3" id="KW-1185">Reference proteome</keyword>
<dbReference type="GO" id="GO:0000182">
    <property type="term" value="F:rDNA binding"/>
    <property type="evidence" value="ECO:0007669"/>
    <property type="project" value="TreeGrafter"/>
</dbReference>
<dbReference type="PANTHER" id="PTHR28079">
    <property type="entry name" value="RNA POLYMERASE I-SPECIFIC TRANSCRIPTION INITIATION FACTOR RRN5"/>
    <property type="match status" value="1"/>
</dbReference>
<dbReference type="Proteomes" id="UP000236544">
    <property type="component" value="Unassembled WGS sequence"/>
</dbReference>
<feature type="compositionally biased region" description="Acidic residues" evidence="1">
    <location>
        <begin position="76"/>
        <end position="88"/>
    </location>
</feature>
<dbReference type="EMBL" id="LN890566">
    <property type="protein sequence ID" value="CUS24080.1"/>
    <property type="molecule type" value="Genomic_DNA"/>
</dbReference>
<dbReference type="InterPro" id="IPR039601">
    <property type="entry name" value="Rrn5"/>
</dbReference>
<protein>
    <submittedName>
        <fullName evidence="2">LAQU0S13e02828g1_1</fullName>
    </submittedName>
</protein>
<dbReference type="AlphaFoldDB" id="A0A0P1KVZ7"/>
<dbReference type="GO" id="GO:0000500">
    <property type="term" value="C:RNA polymerase I upstream activating factor complex"/>
    <property type="evidence" value="ECO:0007669"/>
    <property type="project" value="InterPro"/>
</dbReference>
<sequence>MLIKEHWTSAAKAMDVEGHNVLADYFAVFNNELKVFMDPLSKSSELSGSFVHTKSRVKWVDAEDANGDKSQRLLIDEDESSSEEEDGEIENREMGVFWSAEEKELFFHHLSRSSIHRLEEWHNYLPEKSKFEIIAYYRVLQNNLTKLKLLDSKRHGRILAKADLPIAYEMDEFFVDMEEEMSFKAEQKLRILQEPPTVVSDTDDTDESTIINLKNWEKRWGPVYSRHGIEEYQPACRQALPLSKQSLTHIEECARGYLRRLLWFTVLSQLEKQHVPLSFLKDDVNSSAAEQEMEDDSDVVVNSKGKANFPYVITREEVLKGLTVMRQEGFAAPTLAEAVLSTLQKFNIQHKEGRLFRSTEVASGVIPRILEHAETARDLELYGCVASDEHIVCDTVGEDLFPHIHKKLFNLNGRRADSKPFVDCDRFDTINNPLEQELCDEEARNLDAHDMYRSRMYQHAMLGFLQGENAPLKRVAVQEPDLEPPQKSRIPRWLHREFQFE</sequence>
<dbReference type="GO" id="GO:0006361">
    <property type="term" value="P:transcription initiation at RNA polymerase I promoter"/>
    <property type="evidence" value="ECO:0007669"/>
    <property type="project" value="TreeGrafter"/>
</dbReference>
<evidence type="ECO:0000256" key="1">
    <source>
        <dbReference type="SAM" id="MobiDB-lite"/>
    </source>
</evidence>
<dbReference type="GO" id="GO:0001181">
    <property type="term" value="F:RNA polymerase I general transcription initiation factor activity"/>
    <property type="evidence" value="ECO:0007669"/>
    <property type="project" value="TreeGrafter"/>
</dbReference>
<name>A0A0P1KVZ7_9SACH</name>
<dbReference type="OrthoDB" id="2240312at2759"/>
<proteinExistence type="predicted"/>
<organism evidence="2 3">
    <name type="scientific">Lachancea quebecensis</name>
    <dbReference type="NCBI Taxonomy" id="1654605"/>
    <lineage>
        <taxon>Eukaryota</taxon>
        <taxon>Fungi</taxon>
        <taxon>Dikarya</taxon>
        <taxon>Ascomycota</taxon>
        <taxon>Saccharomycotina</taxon>
        <taxon>Saccharomycetes</taxon>
        <taxon>Saccharomycetales</taxon>
        <taxon>Saccharomycetaceae</taxon>
        <taxon>Lachancea</taxon>
    </lineage>
</organism>
<evidence type="ECO:0000313" key="2">
    <source>
        <dbReference type="EMBL" id="CUS24080.1"/>
    </source>
</evidence>
<dbReference type="PANTHER" id="PTHR28079:SF1">
    <property type="entry name" value="RNA POLYMERASE I-SPECIFIC TRANSCRIPTION INITIATION FACTOR RRN5"/>
    <property type="match status" value="1"/>
</dbReference>
<evidence type="ECO:0000313" key="3">
    <source>
        <dbReference type="Proteomes" id="UP000236544"/>
    </source>
</evidence>
<accession>A0A0P1KVZ7</accession>
<gene>
    <name evidence="2" type="ORF">LAQU0_S13e02828g</name>
</gene>